<evidence type="ECO:0000256" key="1">
    <source>
        <dbReference type="ARBA" id="ARBA00004141"/>
    </source>
</evidence>
<proteinExistence type="inferred from homology"/>
<keyword evidence="4 7" id="KW-1133">Transmembrane helix</keyword>
<keyword evidence="5 7" id="KW-0472">Membrane</keyword>
<reference evidence="8 9" key="1">
    <citation type="journal article" date="2009" name="Nature">
        <title>Evolution of pathogenicity and sexual reproduction in eight Candida genomes.</title>
        <authorList>
            <person name="Butler G."/>
            <person name="Rasmussen M.D."/>
            <person name="Lin M.F."/>
            <person name="Santos M.A."/>
            <person name="Sakthikumar S."/>
            <person name="Munro C.A."/>
            <person name="Rheinbay E."/>
            <person name="Grabherr M."/>
            <person name="Forche A."/>
            <person name="Reedy J.L."/>
            <person name="Agrafioti I."/>
            <person name="Arnaud M.B."/>
            <person name="Bates S."/>
            <person name="Brown A.J."/>
            <person name="Brunke S."/>
            <person name="Costanzo M.C."/>
            <person name="Fitzpatrick D.A."/>
            <person name="de Groot P.W."/>
            <person name="Harris D."/>
            <person name="Hoyer L.L."/>
            <person name="Hube B."/>
            <person name="Klis F.M."/>
            <person name="Kodira C."/>
            <person name="Lennard N."/>
            <person name="Logue M.E."/>
            <person name="Martin R."/>
            <person name="Neiman A.M."/>
            <person name="Nikolaou E."/>
            <person name="Quail M.A."/>
            <person name="Quinn J."/>
            <person name="Santos M.C."/>
            <person name="Schmitzberger F.F."/>
            <person name="Sherlock G."/>
            <person name="Shah P."/>
            <person name="Silverstein K.A."/>
            <person name="Skrzypek M.S."/>
            <person name="Soll D."/>
            <person name="Staggs R."/>
            <person name="Stansfield I."/>
            <person name="Stumpf M.P."/>
            <person name="Sudbery P.E."/>
            <person name="Srikantha T."/>
            <person name="Zeng Q."/>
            <person name="Berman J."/>
            <person name="Berriman M."/>
            <person name="Heitman J."/>
            <person name="Gow N.A."/>
            <person name="Lorenz M.C."/>
            <person name="Birren B.W."/>
            <person name="Kellis M."/>
            <person name="Cuomo C.A."/>
        </authorList>
    </citation>
    <scope>NUCLEOTIDE SEQUENCE [LARGE SCALE GENOMIC DNA]</scope>
    <source>
        <strain evidence="9">ATCC 11503 / BCRC 21390 / CBS 2605 / JCM 1781 / NBRC 1676 / NRRL YB-4239</strain>
    </source>
</reference>
<dbReference type="CDD" id="cd11476">
    <property type="entry name" value="SLC5sbd_DUR3"/>
    <property type="match status" value="1"/>
</dbReference>
<dbReference type="OrthoDB" id="6132759at2759"/>
<dbReference type="PROSITE" id="PS50283">
    <property type="entry name" value="NA_SOLUT_SYMP_3"/>
    <property type="match status" value="1"/>
</dbReference>
<comment type="similarity">
    <text evidence="2 6">Belongs to the sodium:solute symporter (SSF) (TC 2.A.21) family.</text>
</comment>
<dbReference type="PANTHER" id="PTHR46154">
    <property type="match status" value="1"/>
</dbReference>
<comment type="subcellular location">
    <subcellularLocation>
        <location evidence="1">Membrane</location>
        <topology evidence="1">Multi-pass membrane protein</topology>
    </subcellularLocation>
</comment>
<dbReference type="InParanoid" id="A5DUY5"/>
<dbReference type="InterPro" id="IPR001734">
    <property type="entry name" value="Na/solute_symporter"/>
</dbReference>
<feature type="transmembrane region" description="Helical" evidence="7">
    <location>
        <begin position="247"/>
        <end position="265"/>
    </location>
</feature>
<dbReference type="GO" id="GO:0015204">
    <property type="term" value="F:urea transmembrane transporter activity"/>
    <property type="evidence" value="ECO:0007669"/>
    <property type="project" value="InterPro"/>
</dbReference>
<feature type="transmembrane region" description="Helical" evidence="7">
    <location>
        <begin position="488"/>
        <end position="511"/>
    </location>
</feature>
<dbReference type="VEuPathDB" id="FungiDB:LELG_01171"/>
<dbReference type="InterPro" id="IPR038377">
    <property type="entry name" value="Na/Glc_symporter_sf"/>
</dbReference>
<evidence type="ECO:0008006" key="10">
    <source>
        <dbReference type="Google" id="ProtNLM"/>
    </source>
</evidence>
<dbReference type="KEGG" id="lel:PVL30_001139"/>
<dbReference type="Gene3D" id="1.20.1730.10">
    <property type="entry name" value="Sodium/glucose cotransporter"/>
    <property type="match status" value="1"/>
</dbReference>
<dbReference type="OMA" id="SMGWLFN"/>
<feature type="transmembrane region" description="Helical" evidence="7">
    <location>
        <begin position="420"/>
        <end position="441"/>
    </location>
</feature>
<dbReference type="EMBL" id="CH981524">
    <property type="protein sequence ID" value="EDK42993.1"/>
    <property type="molecule type" value="Genomic_DNA"/>
</dbReference>
<dbReference type="GO" id="GO:0005886">
    <property type="term" value="C:plasma membrane"/>
    <property type="evidence" value="ECO:0007669"/>
    <property type="project" value="TreeGrafter"/>
</dbReference>
<name>A5DUY5_LODEL</name>
<evidence type="ECO:0000313" key="8">
    <source>
        <dbReference type="EMBL" id="EDK42993.1"/>
    </source>
</evidence>
<dbReference type="AlphaFoldDB" id="A5DUY5"/>
<feature type="transmembrane region" description="Helical" evidence="7">
    <location>
        <begin position="12"/>
        <end position="31"/>
    </location>
</feature>
<feature type="transmembrane region" description="Helical" evidence="7">
    <location>
        <begin position="638"/>
        <end position="659"/>
    </location>
</feature>
<evidence type="ECO:0000256" key="7">
    <source>
        <dbReference type="SAM" id="Phobius"/>
    </source>
</evidence>
<evidence type="ECO:0000256" key="4">
    <source>
        <dbReference type="ARBA" id="ARBA00022989"/>
    </source>
</evidence>
<accession>A5DUY5</accession>
<feature type="transmembrane region" description="Helical" evidence="7">
    <location>
        <begin position="448"/>
        <end position="468"/>
    </location>
</feature>
<dbReference type="HOGENOM" id="CLU_010778_2_1_1"/>
<organism evidence="8 9">
    <name type="scientific">Lodderomyces elongisporus (strain ATCC 11503 / CBS 2605 / JCM 1781 / NBRC 1676 / NRRL YB-4239)</name>
    <name type="common">Yeast</name>
    <name type="synonym">Saccharomyces elongisporus</name>
    <dbReference type="NCBI Taxonomy" id="379508"/>
    <lineage>
        <taxon>Eukaryota</taxon>
        <taxon>Fungi</taxon>
        <taxon>Dikarya</taxon>
        <taxon>Ascomycota</taxon>
        <taxon>Saccharomycotina</taxon>
        <taxon>Pichiomycetes</taxon>
        <taxon>Debaryomycetaceae</taxon>
        <taxon>Candida/Lodderomyces clade</taxon>
        <taxon>Lodderomyces</taxon>
    </lineage>
</organism>
<dbReference type="STRING" id="379508.A5DUY5"/>
<feature type="transmembrane region" description="Helical" evidence="7">
    <location>
        <begin position="52"/>
        <end position="68"/>
    </location>
</feature>
<evidence type="ECO:0000256" key="5">
    <source>
        <dbReference type="ARBA" id="ARBA00023136"/>
    </source>
</evidence>
<dbReference type="GeneID" id="5234753"/>
<evidence type="ECO:0000256" key="2">
    <source>
        <dbReference type="ARBA" id="ARBA00006434"/>
    </source>
</evidence>
<feature type="transmembrane region" description="Helical" evidence="7">
    <location>
        <begin position="134"/>
        <end position="160"/>
    </location>
</feature>
<dbReference type="InterPro" id="IPR031155">
    <property type="entry name" value="DUR"/>
</dbReference>
<dbReference type="eggNOG" id="KOG2348">
    <property type="taxonomic scope" value="Eukaryota"/>
</dbReference>
<feature type="transmembrane region" description="Helical" evidence="7">
    <location>
        <begin position="345"/>
        <end position="370"/>
    </location>
</feature>
<keyword evidence="3 7" id="KW-0812">Transmembrane</keyword>
<feature type="transmembrane region" description="Helical" evidence="7">
    <location>
        <begin position="391"/>
        <end position="414"/>
    </location>
</feature>
<sequence length="716" mass="78134">MEPSLTQGAGYGLIVGGGAFFAIVMNYVTFLQNKYSAHNSKKVDEFVSGSRNVGFGLLLSGILSNWTWSLTLLESAVKSYDIGISGSYWYAIGGMLQVSVFSVVSSKIKKNANLVTTFPEMAYFRFGKAGHLSFLWCGFVCNSIVSSCILLGGSAVFHAVTGVSQYATLFLIPFGCAVYVSFGGLRATFISDATHTCIILVFIIVFTLEVYYGNDKIGSPRKLWEMLQSLPPVDDNYHGSYLTFRSQQGAIFSVISCITGFGLVVNDQAYLSRAVAADPRITSRAYFFASICWFVIPFAMGAGLGLGARALTVYPDFPKLSDFEVGEGLPPVACATYLMGKTGSAMILVMIFFSVTSSFSGELIGTSTLISYDIYKRYYKPDAKPNQVVRVAKISVFGWAIFSSCLASIFYGAAKISMGWLFNFLGCATAAGVFPIALSFVWKDLNKVGAVGGSIGGMVLAIMAWLIACYKLTGEITVTNLSLQWVSFTGNAVALAFGGIISITASLISPANFDFEKTRNRTSLMPKSKEMEIVENSSSDGELVLGKIESKVESAEKREREKNAAVVMVDVVLLKDVKNEAESKSIEKARSKANDNKNDSEIEQDLVDIESSTSNSELDMNLDAVIDHKHLDHQFKKYCGLVALAVLILVFVIPVPLGASPYIFSPHFLEGVVIIIIIWLFCSLFYVVILPIVEARKSIWRIFKASVLFRKDKSQE</sequence>
<feature type="transmembrane region" description="Helical" evidence="7">
    <location>
        <begin position="286"/>
        <end position="308"/>
    </location>
</feature>
<dbReference type="Pfam" id="PF00474">
    <property type="entry name" value="SSF"/>
    <property type="match status" value="1"/>
</dbReference>
<protein>
    <recommendedName>
        <fullName evidence="10">Urea active transporter</fullName>
    </recommendedName>
</protein>
<evidence type="ECO:0000256" key="3">
    <source>
        <dbReference type="ARBA" id="ARBA00022692"/>
    </source>
</evidence>
<gene>
    <name evidence="8" type="ORF">LELG_01171</name>
</gene>
<evidence type="ECO:0000313" key="9">
    <source>
        <dbReference type="Proteomes" id="UP000001996"/>
    </source>
</evidence>
<feature type="transmembrane region" description="Helical" evidence="7">
    <location>
        <begin position="166"/>
        <end position="185"/>
    </location>
</feature>
<dbReference type="PANTHER" id="PTHR46154:SF2">
    <property type="entry name" value="SOLUTE SYMPORTER FAMILY TRANSPORTER (AFU_ORTHOLOGUE AFUA_6G03200)"/>
    <property type="match status" value="1"/>
</dbReference>
<feature type="transmembrane region" description="Helical" evidence="7">
    <location>
        <begin position="671"/>
        <end position="693"/>
    </location>
</feature>
<feature type="transmembrane region" description="Helical" evidence="7">
    <location>
        <begin position="88"/>
        <end position="104"/>
    </location>
</feature>
<dbReference type="Proteomes" id="UP000001996">
    <property type="component" value="Unassembled WGS sequence"/>
</dbReference>
<feature type="transmembrane region" description="Helical" evidence="7">
    <location>
        <begin position="197"/>
        <end position="214"/>
    </location>
</feature>
<keyword evidence="9" id="KW-1185">Reference proteome</keyword>
<evidence type="ECO:0000256" key="6">
    <source>
        <dbReference type="RuleBase" id="RU362091"/>
    </source>
</evidence>